<dbReference type="GO" id="GO:0000932">
    <property type="term" value="C:P-body"/>
    <property type="evidence" value="ECO:0007669"/>
    <property type="project" value="TreeGrafter"/>
</dbReference>
<name>A0A1I8F1B5_9PLAT</name>
<evidence type="ECO:0000256" key="4">
    <source>
        <dbReference type="PROSITE-ProRule" id="PRU00125"/>
    </source>
</evidence>
<dbReference type="InterPro" id="IPR001781">
    <property type="entry name" value="Znf_LIM"/>
</dbReference>
<dbReference type="GO" id="GO:0046872">
    <property type="term" value="F:metal ion binding"/>
    <property type="evidence" value="ECO:0007669"/>
    <property type="project" value="UniProtKB-KW"/>
</dbReference>
<dbReference type="GO" id="GO:0005634">
    <property type="term" value="C:nucleus"/>
    <property type="evidence" value="ECO:0007669"/>
    <property type="project" value="TreeGrafter"/>
</dbReference>
<dbReference type="PROSITE" id="PS00478">
    <property type="entry name" value="LIM_DOMAIN_1"/>
    <property type="match status" value="1"/>
</dbReference>
<dbReference type="SUPFAM" id="SSF57716">
    <property type="entry name" value="Glucocorticoid receptor-like (DNA-binding domain)"/>
    <property type="match status" value="1"/>
</dbReference>
<evidence type="ECO:0000256" key="3">
    <source>
        <dbReference type="ARBA" id="ARBA00023038"/>
    </source>
</evidence>
<accession>A0A1I8F1B5</accession>
<dbReference type="PANTHER" id="PTHR24219:SF6">
    <property type="entry name" value="WILMS TUMOR PROTEIN 1-INTERACTING PROTEIN"/>
    <property type="match status" value="1"/>
</dbReference>
<feature type="region of interest" description="Disordered" evidence="5">
    <location>
        <begin position="634"/>
        <end position="657"/>
    </location>
</feature>
<feature type="compositionally biased region" description="Low complexity" evidence="5">
    <location>
        <begin position="471"/>
        <end position="482"/>
    </location>
</feature>
<sequence length="699" mass="75361">ARADGKDFVLEDCGESTSVLRHACNYAAVDDDADPKPARPSLMDPSPCSNGPPGNSSARGPSSGSQQTGGGVRWLIIYMIHLRTFIEGANDVQEDPQSKAITKHGLLEFIDQDVQRAFRQDASKAAVSVSVKQSPHSSASRHDVIFLARAKLYQRSEGSGDDRSITGFLDHEDMSPACRARHSNQSVGASRLEPGLLRCWGCESASGGAGAAHVHAPEGSWPGPRARWIRPDLRVLLAGSASFRFPVSAARTALRGIGSTVCLGFFAEEPGPSSGFGSLGILGFISFPLSQRRMTSLPSFLGQFSFGRSSRRLRLLFSELHQMKMQPSVLADLTTLTGRARQESWSMSAASMVAPGTVELVGREVLLFPEDDDAPPRPPGSPPPVAGPQYPVVAVRRSLRRWLRARRASAEGPVARCGHVTGGAGGKPICPGGAALVPESPAGGYVKQYHGLQAGKPDLHTQVRPKPLDGSPASEPSLSSSPRVCLEHTRGRVPGSTCEQRACGKCAEAIAAPSEACTRLAKVFHSACFTCHCCGARADWRDLLRRSIALAKARLQRVLRPGLPDYTGFQQSSEACSACGHLITDQILQALGRPFHPACFRCSVCQRCLDGRPFTVDVSGSVFLRVRLPQGVRAPLPTSAPSPLRRRQRRSRRGAQDCQHADCGMQLSNESHRRCYPLVDKALNTVQLFCYTCRIRRND</sequence>
<organism evidence="7 8">
    <name type="scientific">Macrostomum lignano</name>
    <dbReference type="NCBI Taxonomy" id="282301"/>
    <lineage>
        <taxon>Eukaryota</taxon>
        <taxon>Metazoa</taxon>
        <taxon>Spiralia</taxon>
        <taxon>Lophotrochozoa</taxon>
        <taxon>Platyhelminthes</taxon>
        <taxon>Rhabditophora</taxon>
        <taxon>Macrostomorpha</taxon>
        <taxon>Macrostomida</taxon>
        <taxon>Macrostomidae</taxon>
        <taxon>Macrostomum</taxon>
    </lineage>
</organism>
<dbReference type="SMART" id="SM00132">
    <property type="entry name" value="LIM"/>
    <property type="match status" value="1"/>
</dbReference>
<dbReference type="AlphaFoldDB" id="A0A1I8F1B5"/>
<keyword evidence="7" id="KW-1185">Reference proteome</keyword>
<dbReference type="GO" id="GO:0003714">
    <property type="term" value="F:transcription corepressor activity"/>
    <property type="evidence" value="ECO:0007669"/>
    <property type="project" value="TreeGrafter"/>
</dbReference>
<feature type="region of interest" description="Disordered" evidence="5">
    <location>
        <begin position="369"/>
        <end position="389"/>
    </location>
</feature>
<dbReference type="GO" id="GO:0035331">
    <property type="term" value="P:negative regulation of hippo signaling"/>
    <property type="evidence" value="ECO:0007669"/>
    <property type="project" value="TreeGrafter"/>
</dbReference>
<dbReference type="GO" id="GO:0007010">
    <property type="term" value="P:cytoskeleton organization"/>
    <property type="evidence" value="ECO:0007669"/>
    <property type="project" value="TreeGrafter"/>
</dbReference>
<feature type="compositionally biased region" description="Pro residues" evidence="5">
    <location>
        <begin position="376"/>
        <end position="386"/>
    </location>
</feature>
<dbReference type="Pfam" id="PF00412">
    <property type="entry name" value="LIM"/>
    <property type="match status" value="1"/>
</dbReference>
<dbReference type="InterPro" id="IPR047172">
    <property type="entry name" value="Ajuba-like"/>
</dbReference>
<dbReference type="GO" id="GO:0005667">
    <property type="term" value="C:transcription regulator complex"/>
    <property type="evidence" value="ECO:0007669"/>
    <property type="project" value="TreeGrafter"/>
</dbReference>
<evidence type="ECO:0000256" key="5">
    <source>
        <dbReference type="SAM" id="MobiDB-lite"/>
    </source>
</evidence>
<dbReference type="PROSITE" id="PS50023">
    <property type="entry name" value="LIM_DOMAIN_2"/>
    <property type="match status" value="1"/>
</dbReference>
<evidence type="ECO:0000313" key="8">
    <source>
        <dbReference type="WBParaSite" id="maker-unitig_11206-snap-gene-0.2-mRNA-1"/>
    </source>
</evidence>
<feature type="region of interest" description="Disordered" evidence="5">
    <location>
        <begin position="30"/>
        <end position="68"/>
    </location>
</feature>
<proteinExistence type="predicted"/>
<feature type="region of interest" description="Disordered" evidence="5">
    <location>
        <begin position="457"/>
        <end position="486"/>
    </location>
</feature>
<keyword evidence="1 4" id="KW-0479">Metal-binding</keyword>
<feature type="compositionally biased region" description="Basic residues" evidence="5">
    <location>
        <begin position="644"/>
        <end position="653"/>
    </location>
</feature>
<protein>
    <submittedName>
        <fullName evidence="8">LIM zinc-binding domain-containing protein</fullName>
    </submittedName>
</protein>
<keyword evidence="3 4" id="KW-0440">LIM domain</keyword>
<feature type="compositionally biased region" description="Low complexity" evidence="5">
    <location>
        <begin position="45"/>
        <end position="66"/>
    </location>
</feature>
<evidence type="ECO:0000313" key="7">
    <source>
        <dbReference type="Proteomes" id="UP000095280"/>
    </source>
</evidence>
<evidence type="ECO:0000259" key="6">
    <source>
        <dbReference type="PROSITE" id="PS50023"/>
    </source>
</evidence>
<dbReference type="GO" id="GO:0005912">
    <property type="term" value="C:adherens junction"/>
    <property type="evidence" value="ECO:0007669"/>
    <property type="project" value="TreeGrafter"/>
</dbReference>
<feature type="domain" description="LIM zinc-binding" evidence="6">
    <location>
        <begin position="574"/>
        <end position="634"/>
    </location>
</feature>
<reference evidence="8" key="1">
    <citation type="submission" date="2016-11" db="UniProtKB">
        <authorList>
            <consortium name="WormBaseParasite"/>
        </authorList>
    </citation>
    <scope>IDENTIFICATION</scope>
</reference>
<dbReference type="PANTHER" id="PTHR24219">
    <property type="entry name" value="LIM DOMAIN-CONTAINING PROTEIN JUB"/>
    <property type="match status" value="1"/>
</dbReference>
<dbReference type="GO" id="GO:0001666">
    <property type="term" value="P:response to hypoxia"/>
    <property type="evidence" value="ECO:0007669"/>
    <property type="project" value="TreeGrafter"/>
</dbReference>
<evidence type="ECO:0000256" key="1">
    <source>
        <dbReference type="ARBA" id="ARBA00022723"/>
    </source>
</evidence>
<dbReference type="WBParaSite" id="maker-unitig_11206-snap-gene-0.2-mRNA-1">
    <property type="protein sequence ID" value="maker-unitig_11206-snap-gene-0.2-mRNA-1"/>
    <property type="gene ID" value="maker-unitig_11206-snap-gene-0.2"/>
</dbReference>
<dbReference type="Gene3D" id="2.10.110.10">
    <property type="entry name" value="Cysteine Rich Protein"/>
    <property type="match status" value="1"/>
</dbReference>
<keyword evidence="2 4" id="KW-0862">Zinc</keyword>
<evidence type="ECO:0000256" key="2">
    <source>
        <dbReference type="ARBA" id="ARBA00022833"/>
    </source>
</evidence>
<dbReference type="Proteomes" id="UP000095280">
    <property type="component" value="Unplaced"/>
</dbReference>